<dbReference type="VEuPathDB" id="FungiDB:SAPIO_CDS0810"/>
<name>A0A084GGL5_PSEDA</name>
<protein>
    <recommendedName>
        <fullName evidence="1">Cyanovirin-N domain-containing protein</fullName>
    </recommendedName>
</protein>
<dbReference type="Gene3D" id="2.30.60.10">
    <property type="entry name" value="Cyanovirin-N"/>
    <property type="match status" value="1"/>
</dbReference>
<proteinExistence type="predicted"/>
<feature type="domain" description="Cyanovirin-N" evidence="1">
    <location>
        <begin position="47"/>
        <end position="133"/>
    </location>
</feature>
<dbReference type="EMBL" id="JOWA01000033">
    <property type="protein sequence ID" value="KEZ46477.1"/>
    <property type="molecule type" value="Genomic_DNA"/>
</dbReference>
<comment type="caution">
    <text evidence="2">The sequence shown here is derived from an EMBL/GenBank/DDBJ whole genome shotgun (WGS) entry which is preliminary data.</text>
</comment>
<sequence length="148" mass="16194">MRINNLLLAGLAAFSSPEHVKVGGLDSCKFNSMSTLYDAPAKIKYVCGRVGGMAPQCVELDLTKCVGNKDGQLSIMTGDRWTPYREFPNTCKLCEYDQKRAKLSCICTDLQGKTFDRSTVNLGDHIKNNDGILSGPFPACRSEFSSCP</sequence>
<evidence type="ECO:0000313" key="2">
    <source>
        <dbReference type="EMBL" id="KEZ46477.1"/>
    </source>
</evidence>
<dbReference type="RefSeq" id="XP_016646276.1">
    <property type="nucleotide sequence ID" value="XM_016783510.1"/>
</dbReference>
<dbReference type="HOGENOM" id="CLU_1759859_0_0_1"/>
<dbReference type="InterPro" id="IPR036673">
    <property type="entry name" value="Cyanovirin-N_sf"/>
</dbReference>
<dbReference type="InterPro" id="IPR011058">
    <property type="entry name" value="Cyanovirin-N"/>
</dbReference>
<keyword evidence="3" id="KW-1185">Reference proteome</keyword>
<evidence type="ECO:0000313" key="3">
    <source>
        <dbReference type="Proteomes" id="UP000028545"/>
    </source>
</evidence>
<gene>
    <name evidence="2" type="ORF">SAPIO_CDS0810</name>
</gene>
<dbReference type="SUPFAM" id="SSF51322">
    <property type="entry name" value="Cyanovirin-N"/>
    <property type="match status" value="1"/>
</dbReference>
<evidence type="ECO:0000259" key="1">
    <source>
        <dbReference type="Pfam" id="PF08881"/>
    </source>
</evidence>
<organism evidence="2 3">
    <name type="scientific">Pseudallescheria apiosperma</name>
    <name type="common">Scedosporium apiospermum</name>
    <dbReference type="NCBI Taxonomy" id="563466"/>
    <lineage>
        <taxon>Eukaryota</taxon>
        <taxon>Fungi</taxon>
        <taxon>Dikarya</taxon>
        <taxon>Ascomycota</taxon>
        <taxon>Pezizomycotina</taxon>
        <taxon>Sordariomycetes</taxon>
        <taxon>Hypocreomycetidae</taxon>
        <taxon>Microascales</taxon>
        <taxon>Microascaceae</taxon>
        <taxon>Scedosporium</taxon>
    </lineage>
</organism>
<dbReference type="AlphaFoldDB" id="A0A084GGL5"/>
<dbReference type="GeneID" id="27718962"/>
<accession>A0A084GGL5</accession>
<dbReference type="Pfam" id="PF08881">
    <property type="entry name" value="CVNH"/>
    <property type="match status" value="1"/>
</dbReference>
<dbReference type="KEGG" id="sapo:SAPIO_CDS0810"/>
<dbReference type="Proteomes" id="UP000028545">
    <property type="component" value="Unassembled WGS sequence"/>
</dbReference>
<reference evidence="2 3" key="1">
    <citation type="journal article" date="2014" name="Genome Announc.">
        <title>Draft genome sequence of the pathogenic fungus Scedosporium apiospermum.</title>
        <authorList>
            <person name="Vandeputte P."/>
            <person name="Ghamrawi S."/>
            <person name="Rechenmann M."/>
            <person name="Iltis A."/>
            <person name="Giraud S."/>
            <person name="Fleury M."/>
            <person name="Thornton C."/>
            <person name="Delhaes L."/>
            <person name="Meyer W."/>
            <person name="Papon N."/>
            <person name="Bouchara J.P."/>
        </authorList>
    </citation>
    <scope>NUCLEOTIDE SEQUENCE [LARGE SCALE GENOMIC DNA]</scope>
    <source>
        <strain evidence="2 3">IHEM 14462</strain>
    </source>
</reference>